<name>A0A1S7BGL9_9STAP</name>
<keyword evidence="2" id="KW-0695">RNA-directed DNA polymerase</keyword>
<accession>A0A1S7BGL9</accession>
<dbReference type="GO" id="GO:0003964">
    <property type="term" value="F:RNA-directed DNA polymerase activity"/>
    <property type="evidence" value="ECO:0007669"/>
    <property type="project" value="UniProtKB-KW"/>
</dbReference>
<keyword evidence="2" id="KW-0548">Nucleotidyltransferase</keyword>
<proteinExistence type="predicted"/>
<organism evidence="2">
    <name type="scientific">Macrococcoides caseolyticum</name>
    <dbReference type="NCBI Taxonomy" id="69966"/>
    <lineage>
        <taxon>Bacteria</taxon>
        <taxon>Bacillati</taxon>
        <taxon>Bacillota</taxon>
        <taxon>Bacilli</taxon>
        <taxon>Bacillales</taxon>
        <taxon>Staphylococcaceae</taxon>
        <taxon>Macrococcoides</taxon>
    </lineage>
</organism>
<dbReference type="InterPro" id="IPR000477">
    <property type="entry name" value="RT_dom"/>
</dbReference>
<dbReference type="RefSeq" id="WP_101042032.1">
    <property type="nucleotide sequence ID" value="NZ_PIWT01000012.1"/>
</dbReference>
<dbReference type="InterPro" id="IPR043502">
    <property type="entry name" value="DNA/RNA_pol_sf"/>
</dbReference>
<dbReference type="AlphaFoldDB" id="A0A1S7BGL9"/>
<sequence>MIPHLILRTEVLPKDLPLMFSNRSLYTKFYNFRINDDFDKLNSKKNSYRMKYTIPLNYYIPKGNNDFRKLSILHPLAQLQVTEFLLVYRSRIISECLKSNFSVRSPIKLNNTKIDMKNYSEWKLQSLKNEFATKEVSNALKDLADLNYSSFFSYNKFKSIREMMESPTFNRLKHRYKYSLKIDIQKCFGSIYTHSFTWAILGSKEIGKAYLSGDSFAHRADKIMQITNYNETNGIIVGNEFSRVMAEILLSHIDLETEYKIKENFQITLNKDYTIYRFVDDYYIFAHNKEDILNIKKILNEVLNNFNLNINESKVLLQESPFHYYDSSILKLKNLINNFKLAKVMYEPKDGDKNKIINIGTRSDWKFFHSNIEEIIISYPESQGRIVKYFLKVVRDLVDFNPQKLSVNKEMIEAITNIYNLYIDMDSTNSYITVMLKLFLKVNQESPDDLLANEKVKVIIEELIFENCFRVIKNKEESLEYMTDLITFMKILKRKINPQYLCKILDKNNENYFVYCCIGHYILIDGTMKVDPKYQTVHKKLISKVNSKIYSYDRNNNLLYNAEYFYILNDFSKYPGFENFKNILDECIKENLPQDANKKIIAQELWDDLTSRSYYEWSLNTDNFQRSIIKKIMYNHWDINFTSAY</sequence>
<feature type="domain" description="Reverse transcriptase" evidence="1">
    <location>
        <begin position="41"/>
        <end position="329"/>
    </location>
</feature>
<dbReference type="Pfam" id="PF00078">
    <property type="entry name" value="RVT_1"/>
    <property type="match status" value="1"/>
</dbReference>
<dbReference type="SUPFAM" id="SSF56672">
    <property type="entry name" value="DNA/RNA polymerases"/>
    <property type="match status" value="1"/>
</dbReference>
<evidence type="ECO:0000259" key="1">
    <source>
        <dbReference type="PROSITE" id="PS50878"/>
    </source>
</evidence>
<evidence type="ECO:0000313" key="2">
    <source>
        <dbReference type="EMBL" id="AQX82826.1"/>
    </source>
</evidence>
<dbReference type="CDD" id="cd01646">
    <property type="entry name" value="RT_Bac_retron_I"/>
    <property type="match status" value="1"/>
</dbReference>
<dbReference type="EMBL" id="KY013610">
    <property type="protein sequence ID" value="AQX82826.1"/>
    <property type="molecule type" value="Genomic_DNA"/>
</dbReference>
<reference evidence="2" key="1">
    <citation type="journal article" date="2017" name="Sci. Rep.">
        <title>Novel methicillin resistance gene mecD in clinical Macrococcus caseolyticus strains from bovine and canine sources.</title>
        <authorList>
            <person name="Schwendener S."/>
            <person name="Cotting K."/>
            <person name="Perreten V."/>
        </authorList>
    </citation>
    <scope>NUCLEOTIDE SEQUENCE</scope>
    <source>
        <strain evidence="2">IMD0473</strain>
    </source>
</reference>
<protein>
    <submittedName>
        <fullName evidence="2">Reverse transcriptase</fullName>
    </submittedName>
</protein>
<keyword evidence="2" id="KW-0808">Transferase</keyword>
<dbReference type="PROSITE" id="PS50878">
    <property type="entry name" value="RT_POL"/>
    <property type="match status" value="1"/>
</dbReference>